<evidence type="ECO:0000256" key="2">
    <source>
        <dbReference type="ARBA" id="ARBA00012003"/>
    </source>
</evidence>
<dbReference type="SUPFAM" id="SSF53335">
    <property type="entry name" value="S-adenosyl-L-methionine-dependent methyltransferases"/>
    <property type="match status" value="1"/>
</dbReference>
<dbReference type="EC" id="2.1.1.22" evidence="2"/>
<dbReference type="AlphaFoldDB" id="A0A1Q2YK28"/>
<dbReference type="Gene3D" id="3.40.50.150">
    <property type="entry name" value="Vaccinia Virus protein VP39"/>
    <property type="match status" value="1"/>
</dbReference>
<dbReference type="SMART" id="SM01296">
    <property type="entry name" value="N2227"/>
    <property type="match status" value="1"/>
</dbReference>
<dbReference type="Pfam" id="PF07942">
    <property type="entry name" value="CARME"/>
    <property type="match status" value="1"/>
</dbReference>
<keyword evidence="4" id="KW-0808">Transferase</keyword>
<evidence type="ECO:0000256" key="1">
    <source>
        <dbReference type="ARBA" id="ARBA00010086"/>
    </source>
</evidence>
<evidence type="ECO:0000256" key="4">
    <source>
        <dbReference type="ARBA" id="ARBA00022679"/>
    </source>
</evidence>
<dbReference type="PANTHER" id="PTHR12303:SF6">
    <property type="entry name" value="CARNOSINE N-METHYLTRANSFERASE"/>
    <property type="match status" value="1"/>
</dbReference>
<keyword evidence="5" id="KW-0949">S-adenosyl-L-methionine</keyword>
<keyword evidence="3" id="KW-0489">Methyltransferase</keyword>
<gene>
    <name evidence="6" type="ORF">PMKS-003225</name>
</gene>
<dbReference type="PANTHER" id="PTHR12303">
    <property type="entry name" value="CARNOSINE N-METHYLTRANSFERASE"/>
    <property type="match status" value="1"/>
</dbReference>
<proteinExistence type="inferred from homology"/>
<dbReference type="OrthoDB" id="978at2759"/>
<dbReference type="InterPro" id="IPR029063">
    <property type="entry name" value="SAM-dependent_MTases_sf"/>
</dbReference>
<comment type="similarity">
    <text evidence="1">Belongs to the carnosine N-methyltransferase family.</text>
</comment>
<dbReference type="EMBL" id="BDGI01000134">
    <property type="protein sequence ID" value="GAV29723.1"/>
    <property type="molecule type" value="Genomic_DNA"/>
</dbReference>
<evidence type="ECO:0000256" key="3">
    <source>
        <dbReference type="ARBA" id="ARBA00022603"/>
    </source>
</evidence>
<evidence type="ECO:0000256" key="5">
    <source>
        <dbReference type="ARBA" id="ARBA00022691"/>
    </source>
</evidence>
<dbReference type="GO" id="GO:0030735">
    <property type="term" value="F:carnosine N-methyltransferase activity"/>
    <property type="evidence" value="ECO:0007669"/>
    <property type="project" value="UniProtKB-EC"/>
</dbReference>
<protein>
    <recommendedName>
        <fullName evidence="2">carnosine N-methyltransferase</fullName>
        <ecNumber evidence="2">2.1.1.22</ecNumber>
    </recommendedName>
</protein>
<reference evidence="6 7" key="1">
    <citation type="submission" date="2016-08" db="EMBL/GenBank/DDBJ databases">
        <title>Whole genome shotgun sequence of Pichia membranifaciens KS47-1.</title>
        <authorList>
            <person name="Konishi M."/>
            <person name="Ishida M."/>
            <person name="Arakawa T."/>
            <person name="Kato Y."/>
            <person name="Horiuchi J."/>
        </authorList>
    </citation>
    <scope>NUCLEOTIDE SEQUENCE [LARGE SCALE GENOMIC DNA]</scope>
    <source>
        <strain evidence="6 7">KS47-1</strain>
    </source>
</reference>
<accession>A0A1Q2YK28</accession>
<keyword evidence="7" id="KW-1185">Reference proteome</keyword>
<dbReference type="InterPro" id="IPR012901">
    <property type="entry name" value="CARME"/>
</dbReference>
<name>A0A1Q2YK28_9ASCO</name>
<sequence>MLLLYAPYLCIIANYESKQARRINYNRKFNLSDDANEENREWLLTDGYEDTMNDEANRHMIAQTLHRQRDAESTEPEFAKNFPAWSKEVENLKPPINQASNAGVNLDSYQIIDHINKLTDKRVTSAMDTGETERSTHDIEEYKALTTVLSAHHGYKSWALKEIINPKKLKFDSLADDEKVLISWFPEYIMQLEHSAALNGQYFELVANSMGPAWGAGDPQTWFRETPADLNRLLGMMSQYVREWSDDGREERELSFGRILRAAERFFPDIKSRPDVEVLVPGAGLGRLLVEFVKKGFRTQGNEISYHMLLNSNFILNNTYCENNFVLCPFIHKSSNVEKRNYQCRQVYFPDLNPSDMSKITEDYPSIPVEELMSMVAGGFTDLYGPFNKNKISDLVTDDPMAMEFRKENAGKFKIVATCFFLDTATNIIDYLRTIKHCLDDDGYWINFGPLLWHFENDDNVYNVKVQAPEGGVKDVPTPLKGLELSREDILNLVTDIGFEFVEHESGIESSYAGDAKSLGYWKYKCEYWVCRKKKNNLKSRN</sequence>
<organism evidence="6 7">
    <name type="scientific">Pichia membranifaciens</name>
    <dbReference type="NCBI Taxonomy" id="4926"/>
    <lineage>
        <taxon>Eukaryota</taxon>
        <taxon>Fungi</taxon>
        <taxon>Dikarya</taxon>
        <taxon>Ascomycota</taxon>
        <taxon>Saccharomycotina</taxon>
        <taxon>Pichiomycetes</taxon>
        <taxon>Pichiales</taxon>
        <taxon>Pichiaceae</taxon>
        <taxon>Pichia</taxon>
    </lineage>
</organism>
<evidence type="ECO:0000313" key="7">
    <source>
        <dbReference type="Proteomes" id="UP000186136"/>
    </source>
</evidence>
<comment type="caution">
    <text evidence="6">The sequence shown here is derived from an EMBL/GenBank/DDBJ whole genome shotgun (WGS) entry which is preliminary data.</text>
</comment>
<dbReference type="GO" id="GO:0032259">
    <property type="term" value="P:methylation"/>
    <property type="evidence" value="ECO:0007669"/>
    <property type="project" value="UniProtKB-KW"/>
</dbReference>
<dbReference type="Proteomes" id="UP000186136">
    <property type="component" value="Unassembled WGS sequence"/>
</dbReference>
<evidence type="ECO:0000313" key="6">
    <source>
        <dbReference type="EMBL" id="GAV29723.1"/>
    </source>
</evidence>